<dbReference type="Ensembl" id="ENSSAUT00010060525.1">
    <property type="protein sequence ID" value="ENSSAUP00010057647.1"/>
    <property type="gene ID" value="ENSSAUG00010023568.1"/>
</dbReference>
<feature type="domain" description="Ig-like" evidence="4">
    <location>
        <begin position="240"/>
        <end position="333"/>
    </location>
</feature>
<proteinExistence type="predicted"/>
<reference evidence="5" key="2">
    <citation type="submission" date="2025-08" db="UniProtKB">
        <authorList>
            <consortium name="Ensembl"/>
        </authorList>
    </citation>
    <scope>IDENTIFICATION</scope>
</reference>
<evidence type="ECO:0000313" key="5">
    <source>
        <dbReference type="Ensembl" id="ENSSAUP00010057647.1"/>
    </source>
</evidence>
<keyword evidence="2" id="KW-0472">Membrane</keyword>
<dbReference type="Proteomes" id="UP000472265">
    <property type="component" value="Chromosome 17"/>
</dbReference>
<accession>A0A671Y919</accession>
<dbReference type="InterPro" id="IPR007110">
    <property type="entry name" value="Ig-like_dom"/>
</dbReference>
<dbReference type="InterPro" id="IPR036179">
    <property type="entry name" value="Ig-like_dom_sf"/>
</dbReference>
<reference evidence="5" key="1">
    <citation type="submission" date="2021-04" db="EMBL/GenBank/DDBJ databases">
        <authorList>
            <consortium name="Wellcome Sanger Institute Data Sharing"/>
        </authorList>
    </citation>
    <scope>NUCLEOTIDE SEQUENCE [LARGE SCALE GENOMIC DNA]</scope>
</reference>
<protein>
    <recommendedName>
        <fullName evidence="4">Ig-like domain-containing protein</fullName>
    </recommendedName>
</protein>
<evidence type="ECO:0000256" key="2">
    <source>
        <dbReference type="ARBA" id="ARBA00023136"/>
    </source>
</evidence>
<feature type="domain" description="Ig-like" evidence="4">
    <location>
        <begin position="342"/>
        <end position="425"/>
    </location>
</feature>
<dbReference type="InterPro" id="IPR013783">
    <property type="entry name" value="Ig-like_fold"/>
</dbReference>
<organism evidence="5 6">
    <name type="scientific">Sparus aurata</name>
    <name type="common">Gilthead sea bream</name>
    <dbReference type="NCBI Taxonomy" id="8175"/>
    <lineage>
        <taxon>Eukaryota</taxon>
        <taxon>Metazoa</taxon>
        <taxon>Chordata</taxon>
        <taxon>Craniata</taxon>
        <taxon>Vertebrata</taxon>
        <taxon>Euteleostomi</taxon>
        <taxon>Actinopterygii</taxon>
        <taxon>Neopterygii</taxon>
        <taxon>Teleostei</taxon>
        <taxon>Neoteleostei</taxon>
        <taxon>Acanthomorphata</taxon>
        <taxon>Eupercaria</taxon>
        <taxon>Spariformes</taxon>
        <taxon>Sparidae</taxon>
        <taxon>Sparus</taxon>
    </lineage>
</organism>
<evidence type="ECO:0000256" key="3">
    <source>
        <dbReference type="ARBA" id="ARBA00023157"/>
    </source>
</evidence>
<dbReference type="Pfam" id="PF13895">
    <property type="entry name" value="Ig_2"/>
    <property type="match status" value="1"/>
</dbReference>
<evidence type="ECO:0000313" key="6">
    <source>
        <dbReference type="Proteomes" id="UP000472265"/>
    </source>
</evidence>
<dbReference type="SUPFAM" id="SSF48726">
    <property type="entry name" value="Immunoglobulin"/>
    <property type="match status" value="4"/>
</dbReference>
<keyword evidence="6" id="KW-1185">Reference proteome</keyword>
<dbReference type="GeneTree" id="ENSGT01150000286924"/>
<dbReference type="Pfam" id="PF08205">
    <property type="entry name" value="C2-set_2"/>
    <property type="match status" value="2"/>
</dbReference>
<comment type="subcellular location">
    <subcellularLocation>
        <location evidence="1">Membrane</location>
        <topology evidence="1">Single-pass membrane protein</topology>
    </subcellularLocation>
</comment>
<dbReference type="Gene3D" id="2.60.40.10">
    <property type="entry name" value="Immunoglobulins"/>
    <property type="match status" value="4"/>
</dbReference>
<dbReference type="PROSITE" id="PS50835">
    <property type="entry name" value="IG_LIKE"/>
    <property type="match status" value="3"/>
</dbReference>
<sequence length="439" mass="48393">MKSNDYCLFIDWFKCTFPPDVPPTPTLTPSTLKVEEGTSVSLKCSAPAPCLSHPPALTWTSSLGHIQESLQENQDRTKVQTSVLTFTASRLHHGKEISCTAVYNKQDGSSQSSVRTSLTADISWSAQFITFMPQTIEVLSGSCVTIPCSFDVEDKYKSNVDETCRALWSNDEGTVVFDSRTPQTRGHLTGNLRNRDCTTTLNNMRPENSKKYFFGLECDNGLKYDFKTRQVDILVKDDPPTPTLTPSTLKVEEGTSVSLKCSAPAPCLSHPPALTWTSSLGHIQESLQENQDRTKVQTSVLTFTASRLYHRLEMSCTAIYNKQDGSSQSVSTSLTADISYPPKNTTVSVRPSGPVPENSRVTLTCSSTANPAVRSYTWYRADGGREVVMGTRNVLDITASEVSSPFFCKAENDLGDERSNTRQIEVLCVGDTTLKIRDN</sequence>
<feature type="domain" description="Ig-like" evidence="4">
    <location>
        <begin position="23"/>
        <end position="115"/>
    </location>
</feature>
<dbReference type="PANTHER" id="PTHR46484">
    <property type="entry name" value="SI:CH211-171H4.5-RELATED"/>
    <property type="match status" value="1"/>
</dbReference>
<dbReference type="AlphaFoldDB" id="A0A671Y919"/>
<name>A0A671Y919_SPAAU</name>
<evidence type="ECO:0000259" key="4">
    <source>
        <dbReference type="PROSITE" id="PS50835"/>
    </source>
</evidence>
<evidence type="ECO:0000256" key="1">
    <source>
        <dbReference type="ARBA" id="ARBA00004167"/>
    </source>
</evidence>
<dbReference type="GO" id="GO:0016020">
    <property type="term" value="C:membrane"/>
    <property type="evidence" value="ECO:0007669"/>
    <property type="project" value="UniProtKB-SubCell"/>
</dbReference>
<dbReference type="PANTHER" id="PTHR46484:SF8">
    <property type="entry name" value="B-CELL RECEPTOR CD22-LIKE-RELATED"/>
    <property type="match status" value="1"/>
</dbReference>
<dbReference type="InterPro" id="IPR013162">
    <property type="entry name" value="CD80_C2-set"/>
</dbReference>
<keyword evidence="3" id="KW-1015">Disulfide bond</keyword>
<dbReference type="SMART" id="SM00409">
    <property type="entry name" value="IG"/>
    <property type="match status" value="4"/>
</dbReference>
<dbReference type="InParanoid" id="A0A671Y919"/>
<dbReference type="InterPro" id="IPR003599">
    <property type="entry name" value="Ig_sub"/>
</dbReference>
<reference evidence="5" key="3">
    <citation type="submission" date="2025-09" db="UniProtKB">
        <authorList>
            <consortium name="Ensembl"/>
        </authorList>
    </citation>
    <scope>IDENTIFICATION</scope>
</reference>